<name>A0A1M6FNS2_9FLAO</name>
<comment type="subcellular location">
    <subcellularLocation>
        <location evidence="1">Cell membrane</location>
        <topology evidence="1">Multi-pass membrane protein</topology>
    </subcellularLocation>
</comment>
<feature type="transmembrane region" description="Helical" evidence="8">
    <location>
        <begin position="244"/>
        <end position="262"/>
    </location>
</feature>
<dbReference type="GO" id="GO:0016763">
    <property type="term" value="F:pentosyltransferase activity"/>
    <property type="evidence" value="ECO:0007669"/>
    <property type="project" value="TreeGrafter"/>
</dbReference>
<evidence type="ECO:0000256" key="8">
    <source>
        <dbReference type="SAM" id="Phobius"/>
    </source>
</evidence>
<proteinExistence type="predicted"/>
<feature type="transmembrane region" description="Helical" evidence="8">
    <location>
        <begin position="292"/>
        <end position="308"/>
    </location>
</feature>
<feature type="transmembrane region" description="Helical" evidence="8">
    <location>
        <begin position="320"/>
        <end position="340"/>
    </location>
</feature>
<feature type="transmembrane region" description="Helical" evidence="8">
    <location>
        <begin position="269"/>
        <end position="286"/>
    </location>
</feature>
<dbReference type="GO" id="GO:0009103">
    <property type="term" value="P:lipopolysaccharide biosynthetic process"/>
    <property type="evidence" value="ECO:0007669"/>
    <property type="project" value="UniProtKB-ARBA"/>
</dbReference>
<keyword evidence="5 8" id="KW-0812">Transmembrane</keyword>
<dbReference type="EMBL" id="FQZI01000004">
    <property type="protein sequence ID" value="SHI99315.1"/>
    <property type="molecule type" value="Genomic_DNA"/>
</dbReference>
<dbReference type="PANTHER" id="PTHR33908">
    <property type="entry name" value="MANNOSYLTRANSFERASE YKCB-RELATED"/>
    <property type="match status" value="1"/>
</dbReference>
<evidence type="ECO:0000256" key="1">
    <source>
        <dbReference type="ARBA" id="ARBA00004651"/>
    </source>
</evidence>
<dbReference type="RefSeq" id="WP_073311484.1">
    <property type="nucleotide sequence ID" value="NZ_FQZI01000004.1"/>
</dbReference>
<sequence>MKLNAHWKYLILFLFVLFKFWLQFNLITSEYSLHRDEFLHLDQGQHLDWGYVSVPPLSAWISYVIYLLGNSVFWIKFFPALFGALTIVVVWKTIETLKGNLFALVLGSISVLLSVITRMNILFQPNSLDILVWTLFYYTVIQYIVSEKNKWLYIAGITFAFGFLNKYNIIFLMLGLLPAILLTKHRKILTNKHLYYALAIAFFIVLPNLIWQFQNDFPVIGHMKELKETQLENVDLGDFIKEQILFFLGAFFVLIIGFISFWRYKAFKEYRVFFWSFLFTMIIFVFFKAKAYYTIGLYPILLAFGAVYTEKILQGKWLKYLRPVAILIPVFLFIPMYQLAFPNVSPEYIKNNPERYQRLGMLEWEDGEDHDLPQDFADMLGWQELAQKTDKALNTIGNTSNTLIICDNYGQTGAVNFYAKNKSVKAVSFNADYVNWFPLEKKITTLVWVKEAKNKEYLLKMAEKRFNKVIVYDSIENKLARENGTTIYILKNPKTDINGLLKKWIAESKQ</sequence>
<gene>
    <name evidence="10" type="ORF">SAMN05444363_2264</name>
</gene>
<keyword evidence="7 8" id="KW-0472">Membrane</keyword>
<feature type="transmembrane region" description="Helical" evidence="8">
    <location>
        <begin position="151"/>
        <end position="182"/>
    </location>
</feature>
<keyword evidence="3" id="KW-0328">Glycosyltransferase</keyword>
<feature type="transmembrane region" description="Helical" evidence="8">
    <location>
        <begin position="9"/>
        <end position="29"/>
    </location>
</feature>
<feature type="transmembrane region" description="Helical" evidence="8">
    <location>
        <begin position="49"/>
        <end position="68"/>
    </location>
</feature>
<evidence type="ECO:0000256" key="7">
    <source>
        <dbReference type="ARBA" id="ARBA00023136"/>
    </source>
</evidence>
<feature type="domain" description="Glycosyltransferase RgtA/B/C/D-like" evidence="9">
    <location>
        <begin position="54"/>
        <end position="211"/>
    </location>
</feature>
<dbReference type="InterPro" id="IPR050297">
    <property type="entry name" value="LipidA_mod_glycosyltrf_83"/>
</dbReference>
<feature type="transmembrane region" description="Helical" evidence="8">
    <location>
        <begin position="128"/>
        <end position="145"/>
    </location>
</feature>
<feature type="transmembrane region" description="Helical" evidence="8">
    <location>
        <begin position="97"/>
        <end position="116"/>
    </location>
</feature>
<evidence type="ECO:0000259" key="9">
    <source>
        <dbReference type="Pfam" id="PF13231"/>
    </source>
</evidence>
<dbReference type="Proteomes" id="UP000184488">
    <property type="component" value="Unassembled WGS sequence"/>
</dbReference>
<dbReference type="Pfam" id="PF13231">
    <property type="entry name" value="PMT_2"/>
    <property type="match status" value="1"/>
</dbReference>
<keyword evidence="2" id="KW-1003">Cell membrane</keyword>
<dbReference type="GO" id="GO:0005886">
    <property type="term" value="C:plasma membrane"/>
    <property type="evidence" value="ECO:0007669"/>
    <property type="project" value="UniProtKB-SubCell"/>
</dbReference>
<evidence type="ECO:0000256" key="2">
    <source>
        <dbReference type="ARBA" id="ARBA00022475"/>
    </source>
</evidence>
<protein>
    <submittedName>
        <fullName evidence="10">4-amino-4-deoxy-L-arabinose transferase</fullName>
    </submittedName>
</protein>
<keyword evidence="11" id="KW-1185">Reference proteome</keyword>
<evidence type="ECO:0000256" key="4">
    <source>
        <dbReference type="ARBA" id="ARBA00022679"/>
    </source>
</evidence>
<evidence type="ECO:0000313" key="10">
    <source>
        <dbReference type="EMBL" id="SHI99315.1"/>
    </source>
</evidence>
<evidence type="ECO:0000313" key="11">
    <source>
        <dbReference type="Proteomes" id="UP000184488"/>
    </source>
</evidence>
<evidence type="ECO:0000256" key="5">
    <source>
        <dbReference type="ARBA" id="ARBA00022692"/>
    </source>
</evidence>
<dbReference type="OrthoDB" id="9813729at2"/>
<accession>A0A1M6FNS2</accession>
<keyword evidence="6 8" id="KW-1133">Transmembrane helix</keyword>
<organism evidence="10 11">
    <name type="scientific">Flavobacterium terrae</name>
    <dbReference type="NCBI Taxonomy" id="415425"/>
    <lineage>
        <taxon>Bacteria</taxon>
        <taxon>Pseudomonadati</taxon>
        <taxon>Bacteroidota</taxon>
        <taxon>Flavobacteriia</taxon>
        <taxon>Flavobacteriales</taxon>
        <taxon>Flavobacteriaceae</taxon>
        <taxon>Flavobacterium</taxon>
    </lineage>
</organism>
<keyword evidence="4 10" id="KW-0808">Transferase</keyword>
<feature type="transmembrane region" description="Helical" evidence="8">
    <location>
        <begin position="194"/>
        <end position="213"/>
    </location>
</feature>
<dbReference type="AlphaFoldDB" id="A0A1M6FNS2"/>
<evidence type="ECO:0000256" key="3">
    <source>
        <dbReference type="ARBA" id="ARBA00022676"/>
    </source>
</evidence>
<evidence type="ECO:0000256" key="6">
    <source>
        <dbReference type="ARBA" id="ARBA00022989"/>
    </source>
</evidence>
<reference evidence="11" key="1">
    <citation type="submission" date="2016-11" db="EMBL/GenBank/DDBJ databases">
        <authorList>
            <person name="Varghese N."/>
            <person name="Submissions S."/>
        </authorList>
    </citation>
    <scope>NUCLEOTIDE SEQUENCE [LARGE SCALE GENOMIC DNA]</scope>
    <source>
        <strain evidence="11">DSM 18829</strain>
    </source>
</reference>
<dbReference type="STRING" id="415425.SAMN05444363_2264"/>
<dbReference type="InterPro" id="IPR038731">
    <property type="entry name" value="RgtA/B/C-like"/>
</dbReference>
<dbReference type="PANTHER" id="PTHR33908:SF11">
    <property type="entry name" value="MEMBRANE PROTEIN"/>
    <property type="match status" value="1"/>
</dbReference>
<feature type="transmembrane region" description="Helical" evidence="8">
    <location>
        <begin position="73"/>
        <end position="91"/>
    </location>
</feature>